<dbReference type="RefSeq" id="WP_051479615.1">
    <property type="nucleotide sequence ID" value="NZ_ARZY01000005.1"/>
</dbReference>
<protein>
    <recommendedName>
        <fullName evidence="3">Twin-arginine translocation pathway signal</fullName>
    </recommendedName>
</protein>
<proteinExistence type="predicted"/>
<evidence type="ECO:0008006" key="3">
    <source>
        <dbReference type="Google" id="ProtNLM"/>
    </source>
</evidence>
<dbReference type="eggNOG" id="ENOG5032X28">
    <property type="taxonomic scope" value="Bacteria"/>
</dbReference>
<name>W7QU85_9ALTE</name>
<keyword evidence="2" id="KW-1185">Reference proteome</keyword>
<dbReference type="AlphaFoldDB" id="W7QU85"/>
<sequence>MSSIVTNRRRLLQGLGAVLGTAAASQLLGEQAIKSAFCYTKNVNSYKIDGRVFTKNQMIILHSIVGQIIPTTDSVGATDVDCHGFIDHQLANVHTAVEQKNAVSLVNKMNEMSVKRFQLEFYLCNDQQQLALLTDAEQARNGFNQVDRANLKFIKNLTVFGFCTSEEGALKFLKYLPVPGGYQGSVPYEQIGRAWSSKAYY</sequence>
<reference evidence="1 2" key="1">
    <citation type="journal article" date="2014" name="Genome Announc.">
        <title>Draft Genome Sequence of the Agar-Degrading Bacterium Catenovulum sp. Strain DS-2, Isolated from Intestines of Haliotis diversicolor.</title>
        <authorList>
            <person name="Shan D."/>
            <person name="Li X."/>
            <person name="Gu Z."/>
            <person name="Wei G."/>
            <person name="Gao Z."/>
            <person name="Shao Z."/>
        </authorList>
    </citation>
    <scope>NUCLEOTIDE SEQUENCE [LARGE SCALE GENOMIC DNA]</scope>
    <source>
        <strain evidence="1 2">DS-2</strain>
    </source>
</reference>
<evidence type="ECO:0000313" key="1">
    <source>
        <dbReference type="EMBL" id="EWH11398.1"/>
    </source>
</evidence>
<evidence type="ECO:0000313" key="2">
    <source>
        <dbReference type="Proteomes" id="UP000019276"/>
    </source>
</evidence>
<dbReference type="EMBL" id="ARZY01000005">
    <property type="protein sequence ID" value="EWH11398.1"/>
    <property type="molecule type" value="Genomic_DNA"/>
</dbReference>
<dbReference type="STRING" id="1328313.DS2_04465"/>
<gene>
    <name evidence="1" type="ORF">DS2_04465</name>
</gene>
<dbReference type="InterPro" id="IPR006311">
    <property type="entry name" value="TAT_signal"/>
</dbReference>
<accession>W7QU85</accession>
<dbReference type="InterPro" id="IPR027056">
    <property type="entry name" value="Gluconate_2DH_su3"/>
</dbReference>
<dbReference type="Proteomes" id="UP000019276">
    <property type="component" value="Unassembled WGS sequence"/>
</dbReference>
<organism evidence="1 2">
    <name type="scientific">Catenovulum agarivorans DS-2</name>
    <dbReference type="NCBI Taxonomy" id="1328313"/>
    <lineage>
        <taxon>Bacteria</taxon>
        <taxon>Pseudomonadati</taxon>
        <taxon>Pseudomonadota</taxon>
        <taxon>Gammaproteobacteria</taxon>
        <taxon>Alteromonadales</taxon>
        <taxon>Alteromonadaceae</taxon>
        <taxon>Catenovulum</taxon>
    </lineage>
</organism>
<comment type="caution">
    <text evidence="1">The sequence shown here is derived from an EMBL/GenBank/DDBJ whole genome shotgun (WGS) entry which is preliminary data.</text>
</comment>
<dbReference type="PROSITE" id="PS51318">
    <property type="entry name" value="TAT"/>
    <property type="match status" value="1"/>
</dbReference>
<dbReference type="OrthoDB" id="6385145at2"/>
<dbReference type="Pfam" id="PF13618">
    <property type="entry name" value="Gluconate_2-dh3"/>
    <property type="match status" value="1"/>
</dbReference>